<name>A0ACB8ZP85_CICIN</name>
<dbReference type="Proteomes" id="UP001055811">
    <property type="component" value="Linkage Group LG08"/>
</dbReference>
<accession>A0ACB8ZP85</accession>
<sequence>MSVIAAKFSSITRNRSKTPACLASLDPWRRSQGLKSQTVRCQKGGPGCIAAPRSAVAFVVNVEIGNR</sequence>
<reference evidence="2" key="1">
    <citation type="journal article" date="2022" name="Mol. Ecol. Resour.">
        <title>The genomes of chicory, endive, great burdock and yacon provide insights into Asteraceae palaeo-polyploidization history and plant inulin production.</title>
        <authorList>
            <person name="Fan W."/>
            <person name="Wang S."/>
            <person name="Wang H."/>
            <person name="Wang A."/>
            <person name="Jiang F."/>
            <person name="Liu H."/>
            <person name="Zhao H."/>
            <person name="Xu D."/>
            <person name="Zhang Y."/>
        </authorList>
    </citation>
    <scope>NUCLEOTIDE SEQUENCE [LARGE SCALE GENOMIC DNA]</scope>
    <source>
        <strain evidence="2">cv. Punajuju</strain>
    </source>
</reference>
<reference evidence="1 2" key="2">
    <citation type="journal article" date="2022" name="Mol. Ecol. Resour.">
        <title>The genomes of chicory, endive, great burdock and yacon provide insights into Asteraceae paleo-polyploidization history and plant inulin production.</title>
        <authorList>
            <person name="Fan W."/>
            <person name="Wang S."/>
            <person name="Wang H."/>
            <person name="Wang A."/>
            <person name="Jiang F."/>
            <person name="Liu H."/>
            <person name="Zhao H."/>
            <person name="Xu D."/>
            <person name="Zhang Y."/>
        </authorList>
    </citation>
    <scope>NUCLEOTIDE SEQUENCE [LARGE SCALE GENOMIC DNA]</scope>
    <source>
        <strain evidence="2">cv. Punajuju</strain>
        <tissue evidence="1">Leaves</tissue>
    </source>
</reference>
<evidence type="ECO:0000313" key="2">
    <source>
        <dbReference type="Proteomes" id="UP001055811"/>
    </source>
</evidence>
<gene>
    <name evidence="1" type="ORF">L2E82_43220</name>
</gene>
<proteinExistence type="predicted"/>
<keyword evidence="2" id="KW-1185">Reference proteome</keyword>
<dbReference type="EMBL" id="CM042016">
    <property type="protein sequence ID" value="KAI3699150.1"/>
    <property type="molecule type" value="Genomic_DNA"/>
</dbReference>
<evidence type="ECO:0000313" key="1">
    <source>
        <dbReference type="EMBL" id="KAI3699150.1"/>
    </source>
</evidence>
<comment type="caution">
    <text evidence="1">The sequence shown here is derived from an EMBL/GenBank/DDBJ whole genome shotgun (WGS) entry which is preliminary data.</text>
</comment>
<organism evidence="1 2">
    <name type="scientific">Cichorium intybus</name>
    <name type="common">Chicory</name>
    <dbReference type="NCBI Taxonomy" id="13427"/>
    <lineage>
        <taxon>Eukaryota</taxon>
        <taxon>Viridiplantae</taxon>
        <taxon>Streptophyta</taxon>
        <taxon>Embryophyta</taxon>
        <taxon>Tracheophyta</taxon>
        <taxon>Spermatophyta</taxon>
        <taxon>Magnoliopsida</taxon>
        <taxon>eudicotyledons</taxon>
        <taxon>Gunneridae</taxon>
        <taxon>Pentapetalae</taxon>
        <taxon>asterids</taxon>
        <taxon>campanulids</taxon>
        <taxon>Asterales</taxon>
        <taxon>Asteraceae</taxon>
        <taxon>Cichorioideae</taxon>
        <taxon>Cichorieae</taxon>
        <taxon>Cichoriinae</taxon>
        <taxon>Cichorium</taxon>
    </lineage>
</organism>
<protein>
    <submittedName>
        <fullName evidence="1">Uncharacterized protein</fullName>
    </submittedName>
</protein>